<gene>
    <name evidence="5" type="ORF">ODALV1_LOCUS17504</name>
</gene>
<dbReference type="SUPFAM" id="SSF48403">
    <property type="entry name" value="Ankyrin repeat"/>
    <property type="match status" value="1"/>
</dbReference>
<dbReference type="PROSITE" id="PS50209">
    <property type="entry name" value="CARD"/>
    <property type="match status" value="1"/>
</dbReference>
<dbReference type="SMART" id="SM00248">
    <property type="entry name" value="ANK"/>
    <property type="match status" value="9"/>
</dbReference>
<dbReference type="Gene3D" id="1.25.40.20">
    <property type="entry name" value="Ankyrin repeat-containing domain"/>
    <property type="match status" value="2"/>
</dbReference>
<protein>
    <submittedName>
        <fullName evidence="5">Uncharacterized protein</fullName>
    </submittedName>
</protein>
<dbReference type="InterPro" id="IPR045133">
    <property type="entry name" value="IRE1/2-like"/>
</dbReference>
<evidence type="ECO:0000313" key="6">
    <source>
        <dbReference type="Proteomes" id="UP001642540"/>
    </source>
</evidence>
<sequence length="921" mass="105278">MEEWERNIIVGNMDRLTKLTDCNDELLTKLLSKKLLSENDVQELMKSQTKLAQACNLYKILMTREDGFLTAIEALGEANQSGAKNLLVNERMKRKHKSFDDDGTVTYDVNLVLGEGSSGTTVYKGKFGDRDVAVKRVNSDQEKEKTIVQEIENLKIGDIHENIVRYFCTKVVQHFILIALELCDMTLKDWVTKKTIVDITPIEALKQITLGLEWLHAHRIVHRDLKPENILIATEVKRVKISDFGLSRKILEDRRYVSSVGAGTQGWVAPEVLEQVNQEEQTQKNKFTFESDVFALGCVYYYVLTDAKHAFGDLIRRNANILDGRMAIDTKDVVHGCSQNVIFIKQMISQDPKYRPSCSALLCCAFFWSSEQRVKFLEDVKSQSPGMIRQILMKFKSNETCQLDHKAEINVLSALNKQTFRCIDQQQPRYWQKMISLPDQKRMGQGVVKKGGHRPDVEEEQPRKSSYTLTSSRITLGPKLSDNLEIEKLNKTIEDLRKMDTKRYNARICELTKTEDLPTLIRVFESIPKLTDIWDHEAKSVLHVAVEYREYEVVEYLLKEKEFSKMVSKPRFKNSIIHACIKRIHVVKHEEFELRCEIIRLLLHTKPDHINSKDKKGQNTPMHIATSRYFWNGKQMEFIEMLLSHNADVNAQNEKAHTPLHLCVKHEPLPENLLEIIKLLIDKGADPDAVDSDGDTFVHLAAYYVQPKDYDELVQFLVSIGKTKCFSIASLKRSTVLHFAVYYLEPLHSTLETFKSIGVSFNADKENGETVLLSAIKGGRSEEFIRTLIKFGADFTVMNTQGSTALHYAAAWTNLPALKLLISLGCDVNAKNVLGNTPIHEVFLENCGNKAHEIVCELVNKRANVNLKNIHGELPIDLARKLLTYWRVEERTVELLENASKRPTKTTHNGPVTSEDDEVFV</sequence>
<feature type="repeat" description="ANK" evidence="1">
    <location>
        <begin position="655"/>
        <end position="692"/>
    </location>
</feature>
<dbReference type="PROSITE" id="PS50297">
    <property type="entry name" value="ANK_REP_REGION"/>
    <property type="match status" value="3"/>
</dbReference>
<dbReference type="Proteomes" id="UP001642540">
    <property type="component" value="Unassembled WGS sequence"/>
</dbReference>
<accession>A0ABP1R5Q3</accession>
<dbReference type="PANTHER" id="PTHR13954:SF6">
    <property type="entry name" value="NON-SPECIFIC SERINE_THREONINE PROTEIN KINASE"/>
    <property type="match status" value="1"/>
</dbReference>
<dbReference type="InterPro" id="IPR000719">
    <property type="entry name" value="Prot_kinase_dom"/>
</dbReference>
<evidence type="ECO:0000256" key="1">
    <source>
        <dbReference type="PROSITE-ProRule" id="PRU00023"/>
    </source>
</evidence>
<dbReference type="PROSITE" id="PS00108">
    <property type="entry name" value="PROTEIN_KINASE_ST"/>
    <property type="match status" value="1"/>
</dbReference>
<dbReference type="EMBL" id="CAXLJM020000053">
    <property type="protein sequence ID" value="CAL8117038.1"/>
    <property type="molecule type" value="Genomic_DNA"/>
</dbReference>
<dbReference type="InterPro" id="IPR036770">
    <property type="entry name" value="Ankyrin_rpt-contain_sf"/>
</dbReference>
<dbReference type="PANTHER" id="PTHR13954">
    <property type="entry name" value="IRE1-RELATED"/>
    <property type="match status" value="1"/>
</dbReference>
<dbReference type="InterPro" id="IPR008271">
    <property type="entry name" value="Ser/Thr_kinase_AS"/>
</dbReference>
<feature type="region of interest" description="Disordered" evidence="2">
    <location>
        <begin position="899"/>
        <end position="921"/>
    </location>
</feature>
<evidence type="ECO:0000256" key="2">
    <source>
        <dbReference type="SAM" id="MobiDB-lite"/>
    </source>
</evidence>
<dbReference type="PROSITE" id="PS50011">
    <property type="entry name" value="PROTEIN_KINASE_DOM"/>
    <property type="match status" value="1"/>
</dbReference>
<feature type="compositionally biased region" description="Basic and acidic residues" evidence="2">
    <location>
        <begin position="453"/>
        <end position="463"/>
    </location>
</feature>
<dbReference type="Pfam" id="PF00023">
    <property type="entry name" value="Ank"/>
    <property type="match status" value="1"/>
</dbReference>
<dbReference type="Pfam" id="PF12796">
    <property type="entry name" value="Ank_2"/>
    <property type="match status" value="2"/>
</dbReference>
<feature type="repeat" description="ANK" evidence="1">
    <location>
        <begin position="617"/>
        <end position="654"/>
    </location>
</feature>
<dbReference type="InterPro" id="IPR011029">
    <property type="entry name" value="DEATH-like_dom_sf"/>
</dbReference>
<comment type="caution">
    <text evidence="5">The sequence shown here is derived from an EMBL/GenBank/DDBJ whole genome shotgun (WGS) entry which is preliminary data.</text>
</comment>
<keyword evidence="1" id="KW-0040">ANK repeat</keyword>
<feature type="repeat" description="ANK" evidence="1">
    <location>
        <begin position="767"/>
        <end position="800"/>
    </location>
</feature>
<keyword evidence="6" id="KW-1185">Reference proteome</keyword>
<feature type="region of interest" description="Disordered" evidence="2">
    <location>
        <begin position="444"/>
        <end position="468"/>
    </location>
</feature>
<dbReference type="Gene3D" id="3.30.200.20">
    <property type="entry name" value="Phosphorylase Kinase, domain 1"/>
    <property type="match status" value="1"/>
</dbReference>
<organism evidence="5 6">
    <name type="scientific">Orchesella dallaii</name>
    <dbReference type="NCBI Taxonomy" id="48710"/>
    <lineage>
        <taxon>Eukaryota</taxon>
        <taxon>Metazoa</taxon>
        <taxon>Ecdysozoa</taxon>
        <taxon>Arthropoda</taxon>
        <taxon>Hexapoda</taxon>
        <taxon>Collembola</taxon>
        <taxon>Entomobryomorpha</taxon>
        <taxon>Entomobryoidea</taxon>
        <taxon>Orchesellidae</taxon>
        <taxon>Orchesellinae</taxon>
        <taxon>Orchesella</taxon>
    </lineage>
</organism>
<dbReference type="InterPro" id="IPR011009">
    <property type="entry name" value="Kinase-like_dom_sf"/>
</dbReference>
<feature type="domain" description="CARD" evidence="4">
    <location>
        <begin position="1"/>
        <end position="64"/>
    </location>
</feature>
<dbReference type="PROSITE" id="PS50088">
    <property type="entry name" value="ANK_REPEAT"/>
    <property type="match status" value="4"/>
</dbReference>
<dbReference type="SUPFAM" id="SSF56112">
    <property type="entry name" value="Protein kinase-like (PK-like)"/>
    <property type="match status" value="1"/>
</dbReference>
<dbReference type="InterPro" id="IPR001315">
    <property type="entry name" value="CARD"/>
</dbReference>
<dbReference type="Gene3D" id="1.10.533.10">
    <property type="entry name" value="Death Domain, Fas"/>
    <property type="match status" value="1"/>
</dbReference>
<feature type="repeat" description="ANK" evidence="1">
    <location>
        <begin position="801"/>
        <end position="833"/>
    </location>
</feature>
<evidence type="ECO:0000259" key="3">
    <source>
        <dbReference type="PROSITE" id="PS50011"/>
    </source>
</evidence>
<dbReference type="InterPro" id="IPR002110">
    <property type="entry name" value="Ankyrin_rpt"/>
</dbReference>
<feature type="domain" description="Protein kinase" evidence="3">
    <location>
        <begin position="107"/>
        <end position="367"/>
    </location>
</feature>
<dbReference type="Pfam" id="PF00069">
    <property type="entry name" value="Pkinase"/>
    <property type="match status" value="1"/>
</dbReference>
<dbReference type="SUPFAM" id="SSF47986">
    <property type="entry name" value="DEATH domain"/>
    <property type="match status" value="1"/>
</dbReference>
<name>A0ABP1R5Q3_9HEXA</name>
<reference evidence="5 6" key="1">
    <citation type="submission" date="2024-08" db="EMBL/GenBank/DDBJ databases">
        <authorList>
            <person name="Cucini C."/>
            <person name="Frati F."/>
        </authorList>
    </citation>
    <scope>NUCLEOTIDE SEQUENCE [LARGE SCALE GENOMIC DNA]</scope>
</reference>
<dbReference type="SMART" id="SM00220">
    <property type="entry name" value="S_TKc"/>
    <property type="match status" value="1"/>
</dbReference>
<proteinExistence type="predicted"/>
<evidence type="ECO:0000259" key="4">
    <source>
        <dbReference type="PROSITE" id="PS50209"/>
    </source>
</evidence>
<evidence type="ECO:0000313" key="5">
    <source>
        <dbReference type="EMBL" id="CAL8117038.1"/>
    </source>
</evidence>
<dbReference type="Gene3D" id="1.10.510.10">
    <property type="entry name" value="Transferase(Phosphotransferase) domain 1"/>
    <property type="match status" value="1"/>
</dbReference>